<keyword evidence="2" id="KW-1133">Transmembrane helix</keyword>
<evidence type="ECO:0000256" key="1">
    <source>
        <dbReference type="SAM" id="MobiDB-lite"/>
    </source>
</evidence>
<evidence type="ECO:0000313" key="4">
    <source>
        <dbReference type="Proteomes" id="UP001153076"/>
    </source>
</evidence>
<keyword evidence="2" id="KW-0472">Membrane</keyword>
<feature type="region of interest" description="Disordered" evidence="1">
    <location>
        <begin position="156"/>
        <end position="175"/>
    </location>
</feature>
<protein>
    <submittedName>
        <fullName evidence="3">Uncharacterized protein</fullName>
    </submittedName>
</protein>
<feature type="transmembrane region" description="Helical" evidence="2">
    <location>
        <begin position="88"/>
        <end position="110"/>
    </location>
</feature>
<keyword evidence="4" id="KW-1185">Reference proteome</keyword>
<dbReference type="EMBL" id="JAKOGI010001065">
    <property type="protein sequence ID" value="KAJ8428007.1"/>
    <property type="molecule type" value="Genomic_DNA"/>
</dbReference>
<reference evidence="3" key="1">
    <citation type="submission" date="2022-04" db="EMBL/GenBank/DDBJ databases">
        <title>Carnegiea gigantea Genome sequencing and assembly v2.</title>
        <authorList>
            <person name="Copetti D."/>
            <person name="Sanderson M.J."/>
            <person name="Burquez A."/>
            <person name="Wojciechowski M.F."/>
        </authorList>
    </citation>
    <scope>NUCLEOTIDE SEQUENCE</scope>
    <source>
        <strain evidence="3">SGP5-SGP5p</strain>
        <tissue evidence="3">Aerial part</tissue>
    </source>
</reference>
<gene>
    <name evidence="3" type="ORF">Cgig2_032344</name>
</gene>
<dbReference type="Proteomes" id="UP001153076">
    <property type="component" value="Unassembled WGS sequence"/>
</dbReference>
<keyword evidence="2" id="KW-0812">Transmembrane</keyword>
<organism evidence="3 4">
    <name type="scientific">Carnegiea gigantea</name>
    <dbReference type="NCBI Taxonomy" id="171969"/>
    <lineage>
        <taxon>Eukaryota</taxon>
        <taxon>Viridiplantae</taxon>
        <taxon>Streptophyta</taxon>
        <taxon>Embryophyta</taxon>
        <taxon>Tracheophyta</taxon>
        <taxon>Spermatophyta</taxon>
        <taxon>Magnoliopsida</taxon>
        <taxon>eudicotyledons</taxon>
        <taxon>Gunneridae</taxon>
        <taxon>Pentapetalae</taxon>
        <taxon>Caryophyllales</taxon>
        <taxon>Cactineae</taxon>
        <taxon>Cactaceae</taxon>
        <taxon>Cactoideae</taxon>
        <taxon>Echinocereeae</taxon>
        <taxon>Carnegiea</taxon>
    </lineage>
</organism>
<evidence type="ECO:0000256" key="2">
    <source>
        <dbReference type="SAM" id="Phobius"/>
    </source>
</evidence>
<dbReference type="AlphaFoldDB" id="A0A9Q1GYY1"/>
<sequence length="175" mass="19798">MGIHMVFNPLFYMSTLSNSGRFVGAFVGVQSRALGVALRHNQFLMIRIRICVFHWLRCLMDGMTLNGLKMGYEVLDDFKDSKVGLIKALITVIDSGLGLGTAFITIYFIFENLDVNNRNDFCLMDFNFAGKESWIDCKLELGFEAYRVDEKAEGTARRRQRYGKLGSTSSHDPAT</sequence>
<accession>A0A9Q1GYY1</accession>
<feature type="compositionally biased region" description="Polar residues" evidence="1">
    <location>
        <begin position="166"/>
        <end position="175"/>
    </location>
</feature>
<name>A0A9Q1GYY1_9CARY</name>
<proteinExistence type="predicted"/>
<evidence type="ECO:0000313" key="3">
    <source>
        <dbReference type="EMBL" id="KAJ8428007.1"/>
    </source>
</evidence>
<comment type="caution">
    <text evidence="3">The sequence shown here is derived from an EMBL/GenBank/DDBJ whole genome shotgun (WGS) entry which is preliminary data.</text>
</comment>